<sequence length="229" mass="25814">MEIQAPLAAVIDWVLRFNKLPDIFVISNLGLSYGLRKNEKARLRRSKGLPQSIIDFVQETNGLFFEWQSVATINGKPIQVGAVQIQDFSSIFSPWKGIIDFGSKEPADAWRKSFKIIDFIFGAEKCVGFYYDERNDNQLYYYPFEGLPLALGVDFPGYLAPGYLALLAHSMAGEHWHRVLLELSSTPDDETYTPQSAEAKAYVAGMTSVVPGFNLDNLVKCYAQVRLRN</sequence>
<proteinExistence type="predicted"/>
<dbReference type="RefSeq" id="WP_305005093.1">
    <property type="nucleotide sequence ID" value="NZ_JAUQSY010000002.1"/>
</dbReference>
<comment type="caution">
    <text evidence="1">The sequence shown here is derived from an EMBL/GenBank/DDBJ whole genome shotgun (WGS) entry which is preliminary data.</text>
</comment>
<dbReference type="Proteomes" id="UP001176429">
    <property type="component" value="Unassembled WGS sequence"/>
</dbReference>
<reference evidence="1" key="1">
    <citation type="submission" date="2023-07" db="EMBL/GenBank/DDBJ databases">
        <authorList>
            <person name="Kim M.K."/>
        </authorList>
    </citation>
    <scope>NUCLEOTIDE SEQUENCE</scope>
    <source>
        <strain evidence="1">ASUV-10-1</strain>
    </source>
</reference>
<protein>
    <submittedName>
        <fullName evidence="1">SMI1/KNR4 family protein</fullName>
    </submittedName>
</protein>
<evidence type="ECO:0000313" key="2">
    <source>
        <dbReference type="Proteomes" id="UP001176429"/>
    </source>
</evidence>
<organism evidence="1 2">
    <name type="scientific">Hymenobacter aranciens</name>
    <dbReference type="NCBI Taxonomy" id="3063996"/>
    <lineage>
        <taxon>Bacteria</taxon>
        <taxon>Pseudomonadati</taxon>
        <taxon>Bacteroidota</taxon>
        <taxon>Cytophagia</taxon>
        <taxon>Cytophagales</taxon>
        <taxon>Hymenobacteraceae</taxon>
        <taxon>Hymenobacter</taxon>
    </lineage>
</organism>
<name>A0ABT9B9R5_9BACT</name>
<accession>A0ABT9B9R5</accession>
<keyword evidence="2" id="KW-1185">Reference proteome</keyword>
<evidence type="ECO:0000313" key="1">
    <source>
        <dbReference type="EMBL" id="MDO7873777.1"/>
    </source>
</evidence>
<gene>
    <name evidence="1" type="ORF">Q5H93_03465</name>
</gene>
<dbReference type="EMBL" id="JAUQSY010000002">
    <property type="protein sequence ID" value="MDO7873777.1"/>
    <property type="molecule type" value="Genomic_DNA"/>
</dbReference>